<gene>
    <name evidence="1" type="ORF">GEOBRER4_n0226</name>
</gene>
<dbReference type="KEGG" id="gbn:GEOBRER4_02210"/>
<dbReference type="AlphaFoldDB" id="A0A6S6M137"/>
<evidence type="ECO:0000313" key="2">
    <source>
        <dbReference type="Proteomes" id="UP000515472"/>
    </source>
</evidence>
<name>A0A6S6M137_9BACT</name>
<dbReference type="EMBL" id="AP023213">
    <property type="protein sequence ID" value="BCG45471.1"/>
    <property type="molecule type" value="Genomic_DNA"/>
</dbReference>
<dbReference type="NCBIfam" id="NF045727">
    <property type="entry name" value="GSU3529_fam"/>
    <property type="match status" value="1"/>
</dbReference>
<proteinExistence type="predicted"/>
<sequence>MTVFDRLRTAVETAQAEQDLPDFLALDIAAILQRREDFTHLEEELNELVEKVEMYDTYGQTGYLGMGVNNAILQKTLDKILKRDQVTCSKSRVPGEPTLQSCKKS</sequence>
<evidence type="ECO:0000313" key="1">
    <source>
        <dbReference type="EMBL" id="BCG45471.1"/>
    </source>
</evidence>
<accession>A0A6S6M137</accession>
<reference evidence="1 2" key="1">
    <citation type="submission" date="2020-06" db="EMBL/GenBank/DDBJ databases">
        <title>Interaction of electrochemicaly active bacteria, Geobacter bremensis R4 on different carbon anode.</title>
        <authorList>
            <person name="Meng L."/>
            <person name="Yoshida N."/>
        </authorList>
    </citation>
    <scope>NUCLEOTIDE SEQUENCE [LARGE SCALE GENOMIC DNA]</scope>
    <source>
        <strain evidence="1 2">R4</strain>
    </source>
</reference>
<dbReference type="Proteomes" id="UP000515472">
    <property type="component" value="Chromosome"/>
</dbReference>
<dbReference type="RefSeq" id="WP_185243874.1">
    <property type="nucleotide sequence ID" value="NZ_AP023213.1"/>
</dbReference>
<protein>
    <submittedName>
        <fullName evidence="1">Uncharacterized protein</fullName>
    </submittedName>
</protein>
<organism evidence="1 2">
    <name type="scientific">Citrifermentans bremense</name>
    <dbReference type="NCBI Taxonomy" id="60035"/>
    <lineage>
        <taxon>Bacteria</taxon>
        <taxon>Pseudomonadati</taxon>
        <taxon>Thermodesulfobacteriota</taxon>
        <taxon>Desulfuromonadia</taxon>
        <taxon>Geobacterales</taxon>
        <taxon>Geobacteraceae</taxon>
        <taxon>Citrifermentans</taxon>
    </lineage>
</organism>
<keyword evidence="2" id="KW-1185">Reference proteome</keyword>